<proteinExistence type="predicted"/>
<comment type="caution">
    <text evidence="2">The sequence shown here is derived from an EMBL/GenBank/DDBJ whole genome shotgun (WGS) entry which is preliminary data.</text>
</comment>
<feature type="region of interest" description="Disordered" evidence="1">
    <location>
        <begin position="83"/>
        <end position="104"/>
    </location>
</feature>
<gene>
    <name evidence="2" type="ORF">HAP48_042125</name>
</gene>
<feature type="compositionally biased region" description="Basic and acidic residues" evidence="1">
    <location>
        <begin position="92"/>
        <end position="101"/>
    </location>
</feature>
<dbReference type="InterPro" id="IPR038765">
    <property type="entry name" value="Papain-like_cys_pep_sf"/>
</dbReference>
<dbReference type="Gene3D" id="3.90.1720.10">
    <property type="entry name" value="endopeptidase domain like (from Nostoc punctiforme)"/>
    <property type="match status" value="1"/>
</dbReference>
<dbReference type="SUPFAM" id="SSF54001">
    <property type="entry name" value="Cysteine proteinases"/>
    <property type="match status" value="1"/>
</dbReference>
<evidence type="ECO:0000256" key="1">
    <source>
        <dbReference type="SAM" id="MobiDB-lite"/>
    </source>
</evidence>
<dbReference type="AlphaFoldDB" id="A0A973W806"/>
<reference evidence="2" key="1">
    <citation type="submission" date="2020-06" db="EMBL/GenBank/DDBJ databases">
        <title>Whole Genome Sequence of Bradyrhizobium sp. Strain 1S1.</title>
        <authorList>
            <person name="Bromfield E.S.P."/>
            <person name="Cloutier S."/>
        </authorList>
    </citation>
    <scope>NUCLEOTIDE SEQUENCE [LARGE SCALE GENOMIC DNA]</scope>
    <source>
        <strain evidence="2">1S1</strain>
    </source>
</reference>
<organism evidence="2">
    <name type="scientific">Bradyrhizobium septentrionale</name>
    <dbReference type="NCBI Taxonomy" id="1404411"/>
    <lineage>
        <taxon>Bacteria</taxon>
        <taxon>Pseudomonadati</taxon>
        <taxon>Pseudomonadota</taxon>
        <taxon>Alphaproteobacteria</taxon>
        <taxon>Hyphomicrobiales</taxon>
        <taxon>Nitrobacteraceae</taxon>
        <taxon>Bradyrhizobium</taxon>
    </lineage>
</organism>
<sequence length="331" mass="36172">MTLATSVGTVGRIVDNSLAYLTLTDVEDTLCFVPSVLDGYRGQSFAEYGILPGATAAVEWDVDAGTVVRVALGSDALSEAETRRHAFGHGGDGGRERKASDAEEPLDAPVIELEPGADPKGKAVVLSALPLKTRQFGKIVDTSALLPGDLMLARECAPDKMSEMIVKTQEWGGYHGQDAKWSHAAMYLGDGASVIEATTDSMTQGSVRVTSLFDYSQGAHVLRFRRSRYISDDRQRWRLCIRAMTRLGKEYGVAEAVKIWFNVAVRGRTFISDDMRRYANDAVICSLLYADAYGEAVRRSLGEREGVCVPAWLSGSDEFEDIATNWLKISR</sequence>
<protein>
    <submittedName>
        <fullName evidence="2">Uncharacterized protein</fullName>
    </submittedName>
</protein>
<accession>A0A973W806</accession>
<evidence type="ECO:0000313" key="2">
    <source>
        <dbReference type="EMBL" id="NVI49326.1"/>
    </source>
</evidence>
<dbReference type="RefSeq" id="WP_166213703.1">
    <property type="nucleotide sequence ID" value="NZ_CP088285.1"/>
</dbReference>
<dbReference type="EMBL" id="JAAOLE020000001">
    <property type="protein sequence ID" value="NVI49326.1"/>
    <property type="molecule type" value="Genomic_DNA"/>
</dbReference>
<name>A0A973W806_9BRAD</name>